<accession>A0ABS8NLG3</accession>
<feature type="region of interest" description="Disordered" evidence="1">
    <location>
        <begin position="43"/>
        <end position="83"/>
    </location>
</feature>
<protein>
    <submittedName>
        <fullName evidence="3">Phage terminase large subunit family protein</fullName>
    </submittedName>
</protein>
<reference evidence="3" key="1">
    <citation type="submission" date="2021-11" db="EMBL/GenBank/DDBJ databases">
        <title>Genome sequence.</title>
        <authorList>
            <person name="Sun Q."/>
        </authorList>
    </citation>
    <scope>NUCLEOTIDE SEQUENCE</scope>
    <source>
        <strain evidence="3">JC740</strain>
    </source>
</reference>
<evidence type="ECO:0000313" key="3">
    <source>
        <dbReference type="EMBL" id="MCC9644395.1"/>
    </source>
</evidence>
<dbReference type="RefSeq" id="WP_230276045.1">
    <property type="nucleotide sequence ID" value="NZ_JAJKFW010000052.1"/>
</dbReference>
<feature type="region of interest" description="Disordered" evidence="1">
    <location>
        <begin position="724"/>
        <end position="745"/>
    </location>
</feature>
<keyword evidence="4" id="KW-1185">Reference proteome</keyword>
<dbReference type="InterPro" id="IPR046454">
    <property type="entry name" value="GpA_endonuclease"/>
</dbReference>
<organism evidence="3 4">
    <name type="scientific">Rhodopirellula halodulae</name>
    <dbReference type="NCBI Taxonomy" id="2894198"/>
    <lineage>
        <taxon>Bacteria</taxon>
        <taxon>Pseudomonadati</taxon>
        <taxon>Planctomycetota</taxon>
        <taxon>Planctomycetia</taxon>
        <taxon>Pirellulales</taxon>
        <taxon>Pirellulaceae</taxon>
        <taxon>Rhodopirellula</taxon>
    </lineage>
</organism>
<evidence type="ECO:0000259" key="2">
    <source>
        <dbReference type="Pfam" id="PF20454"/>
    </source>
</evidence>
<name>A0ABS8NLG3_9BACT</name>
<dbReference type="Proteomes" id="UP001430306">
    <property type="component" value="Unassembled WGS sequence"/>
</dbReference>
<comment type="caution">
    <text evidence="3">The sequence shown here is derived from an EMBL/GenBank/DDBJ whole genome shotgun (WGS) entry which is preliminary data.</text>
</comment>
<sequence>MPPTATIDPAELERLLELATDADDLSLIEQAVADIEAELAGRQPTMTRADKMREASAKAQRAATRSSQDIGLPPVGLGDAERRKRSDEDLEYHLTEYYPETFCLEFSEDHRRIIKQIQATIEEGGQKAIALMRGAGKSSILLRAMLWAVLTGRRRFCVLIAASSASARKLMKTLKKLILSNRKLQADYAAELHCLISLGNRGTLADGQHVSGVRTGVAWDASMIASGFIEGVATSDFVISAVSIRGDVRGQQFVTASGQTLRPDLVLLDDPQTKASAKSKPASRTRLEICNGDVLKMAGGSKNIAAFAAVTIIRKGDLADMLVSRRTSPYWRGEKVPCVKAFPNKDAMELWEEFQEQYEAELDVDAPHEKSRKFVADHFDAMHEGSSLFWDANYDRKNEVSALHRAMIERAKDIDSFNAELQLEPTSDKPEGSSELWDLSADDIASRIGPYDRGELPDSVEVITAFVDVQTQFLPWMVMGFTLRGRGYVLDYGSFPDQGTRYFTKESVPKTFKDIYGDHVTLGDMVTQAMDELTADLFTREYKRGDSVHSIDKVGFDVGFKLVANESRDFALMSPHRAMLMPMQGRYVGPDTRNWQRMGGGKMKRTRGVNVALKPPPKGQRGVPTLQVDTNAWKNHVAECLTIPETSQKSILLFSDTPENHLMLGEHCEAEYPMLARGKDGTEMVVWKNAQSGVIDNDYWDCLVGCCALASTLGVFAKQRASSGVGQSDTTSRKRKYGASNLNIG</sequence>
<feature type="domain" description="Terminase large subunit GpA endonuclease" evidence="2">
    <location>
        <begin position="438"/>
        <end position="715"/>
    </location>
</feature>
<proteinExistence type="predicted"/>
<evidence type="ECO:0000256" key="1">
    <source>
        <dbReference type="SAM" id="MobiDB-lite"/>
    </source>
</evidence>
<gene>
    <name evidence="3" type="ORF">LOC71_19150</name>
</gene>
<evidence type="ECO:0000313" key="4">
    <source>
        <dbReference type="Proteomes" id="UP001430306"/>
    </source>
</evidence>
<dbReference type="EMBL" id="JAJKFW010000052">
    <property type="protein sequence ID" value="MCC9644395.1"/>
    <property type="molecule type" value="Genomic_DNA"/>
</dbReference>
<dbReference type="Pfam" id="PF20454">
    <property type="entry name" value="GpA_nuclease"/>
    <property type="match status" value="1"/>
</dbReference>
<dbReference type="InterPro" id="IPR027417">
    <property type="entry name" value="P-loop_NTPase"/>
</dbReference>
<dbReference type="Gene3D" id="3.40.50.300">
    <property type="entry name" value="P-loop containing nucleotide triphosphate hydrolases"/>
    <property type="match status" value="1"/>
</dbReference>